<dbReference type="Proteomes" id="UP000063991">
    <property type="component" value="Chromosome"/>
</dbReference>
<dbReference type="AlphaFoldDB" id="A0A126PYY6"/>
<reference evidence="3 4" key="1">
    <citation type="submission" date="2015-12" db="EMBL/GenBank/DDBJ databases">
        <authorList>
            <person name="Shamseldin A."/>
            <person name="Moawad H."/>
            <person name="Abd El-Rahim W.M."/>
            <person name="Sadowsky M.J."/>
        </authorList>
    </citation>
    <scope>NUCLEOTIDE SEQUENCE [LARGE SCALE GENOMIC DNA]</scope>
    <source>
        <strain evidence="3 4">D7</strain>
    </source>
</reference>
<proteinExistence type="predicted"/>
<evidence type="ECO:0000256" key="1">
    <source>
        <dbReference type="SAM" id="MobiDB-lite"/>
    </source>
</evidence>
<dbReference type="Pfam" id="PF09834">
    <property type="entry name" value="DUF2061"/>
    <property type="match status" value="1"/>
</dbReference>
<organism evidence="3 4">
    <name type="scientific">Alteromonas macleodii</name>
    <name type="common">Pseudoalteromonas macleodii</name>
    <dbReference type="NCBI Taxonomy" id="28108"/>
    <lineage>
        <taxon>Bacteria</taxon>
        <taxon>Pseudomonadati</taxon>
        <taxon>Pseudomonadota</taxon>
        <taxon>Gammaproteobacteria</taxon>
        <taxon>Alteromonadales</taxon>
        <taxon>Alteromonadaceae</taxon>
        <taxon>Alteromonas/Salinimonas group</taxon>
        <taxon>Alteromonas</taxon>
    </lineage>
</organism>
<name>A0A126PYY6_ALTMA</name>
<evidence type="ECO:0000313" key="3">
    <source>
        <dbReference type="EMBL" id="AMJ98201.1"/>
    </source>
</evidence>
<dbReference type="EMBL" id="CP014323">
    <property type="protein sequence ID" value="AMJ98201.1"/>
    <property type="molecule type" value="Genomic_DNA"/>
</dbReference>
<feature type="domain" description="DUF2061" evidence="2">
    <location>
        <begin position="1"/>
        <end position="52"/>
    </location>
</feature>
<evidence type="ECO:0000313" key="4">
    <source>
        <dbReference type="Proteomes" id="UP000063991"/>
    </source>
</evidence>
<dbReference type="InterPro" id="IPR018638">
    <property type="entry name" value="DUF2061_membrane"/>
</dbReference>
<feature type="compositionally biased region" description="Low complexity" evidence="1">
    <location>
        <begin position="67"/>
        <end position="77"/>
    </location>
</feature>
<sequence length="85" mass="9286">MKKTMTFAVMHFSVAFTVAYLLTGSVVVGGAVALVEPAINTVAFYFHEMVWKKVEKKEGVVKEQSDDSSQQLSSSFSNNEATFAS</sequence>
<gene>
    <name evidence="3" type="ORF">AVL55_08505</name>
</gene>
<accession>A0A126PYY6</accession>
<protein>
    <recommendedName>
        <fullName evidence="2">DUF2061 domain-containing protein</fullName>
    </recommendedName>
</protein>
<evidence type="ECO:0000259" key="2">
    <source>
        <dbReference type="Pfam" id="PF09834"/>
    </source>
</evidence>
<dbReference type="RefSeq" id="WP_061094831.1">
    <property type="nucleotide sequence ID" value="NZ_CP014323.1"/>
</dbReference>
<feature type="region of interest" description="Disordered" evidence="1">
    <location>
        <begin position="62"/>
        <end position="85"/>
    </location>
</feature>